<reference evidence="2 3" key="1">
    <citation type="submission" date="2018-07" db="EMBL/GenBank/DDBJ databases">
        <title>Halomonas rutogse sp. nov., isolated from Lake TangqianCo on Tibetan Plateau.</title>
        <authorList>
            <person name="Lu H."/>
            <person name="Xing P."/>
            <person name="Wu Q."/>
        </authorList>
    </citation>
    <scope>NUCLEOTIDE SEQUENCE [LARGE SCALE GENOMIC DNA]</scope>
    <source>
        <strain evidence="2 3">TQ8S</strain>
    </source>
</reference>
<dbReference type="Pfam" id="PF07963">
    <property type="entry name" value="N_methyl"/>
    <property type="match status" value="1"/>
</dbReference>
<comment type="caution">
    <text evidence="2">The sequence shown here is derived from an EMBL/GenBank/DDBJ whole genome shotgun (WGS) entry which is preliminary data.</text>
</comment>
<dbReference type="Proteomes" id="UP000253204">
    <property type="component" value="Unassembled WGS sequence"/>
</dbReference>
<keyword evidence="1" id="KW-0472">Membrane</keyword>
<dbReference type="NCBIfam" id="TIGR02532">
    <property type="entry name" value="IV_pilin_GFxxxE"/>
    <property type="match status" value="1"/>
</dbReference>
<gene>
    <name evidence="2" type="ORF">DU506_11965</name>
</gene>
<dbReference type="EMBL" id="QPIJ01000027">
    <property type="protein sequence ID" value="RCV90322.1"/>
    <property type="molecule type" value="Genomic_DNA"/>
</dbReference>
<name>A0A368U2J9_9GAMM</name>
<organism evidence="2 3">
    <name type="scientific">Vreelandella rituensis</name>
    <dbReference type="NCBI Taxonomy" id="2282306"/>
    <lineage>
        <taxon>Bacteria</taxon>
        <taxon>Pseudomonadati</taxon>
        <taxon>Pseudomonadota</taxon>
        <taxon>Gammaproteobacteria</taxon>
        <taxon>Oceanospirillales</taxon>
        <taxon>Halomonadaceae</taxon>
        <taxon>Vreelandella</taxon>
    </lineage>
</organism>
<dbReference type="InterPro" id="IPR012902">
    <property type="entry name" value="N_methyl_site"/>
</dbReference>
<dbReference type="RefSeq" id="WP_114487157.1">
    <property type="nucleotide sequence ID" value="NZ_CBCSHM010000030.1"/>
</dbReference>
<dbReference type="OrthoDB" id="5296662at2"/>
<feature type="transmembrane region" description="Helical" evidence="1">
    <location>
        <begin position="12"/>
        <end position="33"/>
    </location>
</feature>
<dbReference type="AlphaFoldDB" id="A0A368U2J9"/>
<dbReference type="PROSITE" id="PS00409">
    <property type="entry name" value="PROKAR_NTER_METHYL"/>
    <property type="match status" value="1"/>
</dbReference>
<sequence>MFSHRQSGFTLVELMVAMVVGTVIILGAGQLFLTTLQTFQKVKEISQKQEVLVFAASSIVNSVRSSSAGSYGDSGYSLKCEMSEDESFCKCVIYKDQGEPILNFKKDIVLDQCANEEDLSKPSEKNEYLYSVEFPIEVDGKIIKFNVASRGEILDEYYGDTEGDTGKTPEGFYTDGTRMYNDDCYSGSSNNFKLKFEGCNAP</sequence>
<keyword evidence="1" id="KW-1133">Transmembrane helix</keyword>
<protein>
    <submittedName>
        <fullName evidence="2">Prepilin-type N-terminal cleavage/methylation domain-containing protein</fullName>
    </submittedName>
</protein>
<evidence type="ECO:0000313" key="2">
    <source>
        <dbReference type="EMBL" id="RCV90322.1"/>
    </source>
</evidence>
<evidence type="ECO:0000313" key="3">
    <source>
        <dbReference type="Proteomes" id="UP000253204"/>
    </source>
</evidence>
<keyword evidence="1" id="KW-0812">Transmembrane</keyword>
<accession>A0A368U2J9</accession>
<proteinExistence type="predicted"/>
<keyword evidence="3" id="KW-1185">Reference proteome</keyword>
<evidence type="ECO:0000256" key="1">
    <source>
        <dbReference type="SAM" id="Phobius"/>
    </source>
</evidence>